<evidence type="ECO:0000313" key="2">
    <source>
        <dbReference type="Proteomes" id="UP001152320"/>
    </source>
</evidence>
<keyword evidence="2" id="KW-1185">Reference proteome</keyword>
<name>A0A9Q1CCS7_HOLLE</name>
<dbReference type="PANTHER" id="PTHR34239:SF2">
    <property type="entry name" value="TRANSPOSABLE ELEMENT P TRANSPOSASE_THAP9 CONSERVED DOMAIN-CONTAINING PROTEIN"/>
    <property type="match status" value="1"/>
</dbReference>
<organism evidence="1 2">
    <name type="scientific">Holothuria leucospilota</name>
    <name type="common">Black long sea cucumber</name>
    <name type="synonym">Mertensiothuria leucospilota</name>
    <dbReference type="NCBI Taxonomy" id="206669"/>
    <lineage>
        <taxon>Eukaryota</taxon>
        <taxon>Metazoa</taxon>
        <taxon>Echinodermata</taxon>
        <taxon>Eleutherozoa</taxon>
        <taxon>Echinozoa</taxon>
        <taxon>Holothuroidea</taxon>
        <taxon>Aspidochirotacea</taxon>
        <taxon>Aspidochirotida</taxon>
        <taxon>Holothuriidae</taxon>
        <taxon>Holothuria</taxon>
    </lineage>
</organism>
<comment type="caution">
    <text evidence="1">The sequence shown here is derived from an EMBL/GenBank/DDBJ whole genome shotgun (WGS) entry which is preliminary data.</text>
</comment>
<dbReference type="PANTHER" id="PTHR34239">
    <property type="entry name" value="APPLE DOMAIN-CONTAINING PROTEIN"/>
    <property type="match status" value="1"/>
</dbReference>
<proteinExistence type="predicted"/>
<protein>
    <submittedName>
        <fullName evidence="1">Uncharacterized protein</fullName>
    </submittedName>
</protein>
<gene>
    <name evidence="1" type="ORF">HOLleu_09358</name>
</gene>
<reference evidence="1" key="1">
    <citation type="submission" date="2021-10" db="EMBL/GenBank/DDBJ databases">
        <title>Tropical sea cucumber genome reveals ecological adaptation and Cuvierian tubules defense mechanism.</title>
        <authorList>
            <person name="Chen T."/>
        </authorList>
    </citation>
    <scope>NUCLEOTIDE SEQUENCE</scope>
    <source>
        <strain evidence="1">Nanhai2018</strain>
        <tissue evidence="1">Muscle</tissue>
    </source>
</reference>
<accession>A0A9Q1CCS7</accession>
<dbReference type="AlphaFoldDB" id="A0A9Q1CCS7"/>
<evidence type="ECO:0000313" key="1">
    <source>
        <dbReference type="EMBL" id="KAJ8042577.1"/>
    </source>
</evidence>
<dbReference type="Proteomes" id="UP001152320">
    <property type="component" value="Chromosome 4"/>
</dbReference>
<dbReference type="OrthoDB" id="6098717at2759"/>
<dbReference type="EMBL" id="JAIZAY010000004">
    <property type="protein sequence ID" value="KAJ8042577.1"/>
    <property type="molecule type" value="Genomic_DNA"/>
</dbReference>
<sequence length="154" mass="17409">MNSIMDKIEPPVYVDTLVVPKVNPLIWGNIPSKSKSKDLQSKDLQLQKLQRPIVKALIALANMLSEETSPEQQEVLALLAYTNFEVNVFRRETIKPDLNPKYLPLCKADVKITINLFGEDLGKVVRDMNEHQKVASVTKIGAATKEGVRYKPYF</sequence>